<dbReference type="PANTHER" id="PTHR30055">
    <property type="entry name" value="HTH-TYPE TRANSCRIPTIONAL REGULATOR RUTR"/>
    <property type="match status" value="1"/>
</dbReference>
<evidence type="ECO:0000256" key="1">
    <source>
        <dbReference type="ARBA" id="ARBA00023125"/>
    </source>
</evidence>
<dbReference type="Gene3D" id="1.10.357.10">
    <property type="entry name" value="Tetracycline Repressor, domain 2"/>
    <property type="match status" value="1"/>
</dbReference>
<feature type="DNA-binding region" description="H-T-H motif" evidence="2">
    <location>
        <begin position="39"/>
        <end position="58"/>
    </location>
</feature>
<feature type="domain" description="HTH tetR-type" evidence="3">
    <location>
        <begin position="16"/>
        <end position="76"/>
    </location>
</feature>
<sequence>MQESSGVRPPRQARSQRTLERVLDAGAAVFAAGGYDGLTIAEVCRRASSSTGAVYTRFENKDALVRAIHDHVMTEMVEAVTAMYSPGPAWDALATPALIERAVRLLADHIRTRAEIVRAIVLRAAVDPVMRASGARAIRRMADAFTTRLLDRAVDYPHADPDSAVRSVFGMVFEAISWDIAFGGEFREAGALGPPPDERMPAVARMVLLTPSE</sequence>
<dbReference type="PROSITE" id="PS50977">
    <property type="entry name" value="HTH_TETR_2"/>
    <property type="match status" value="1"/>
</dbReference>
<proteinExistence type="predicted"/>
<dbReference type="PRINTS" id="PR00455">
    <property type="entry name" value="HTHTETR"/>
</dbReference>
<dbReference type="Proteomes" id="UP001214553">
    <property type="component" value="Chromosome"/>
</dbReference>
<dbReference type="RefSeq" id="WP_275277793.1">
    <property type="nucleotide sequence ID" value="NZ_CP119108.1"/>
</dbReference>
<dbReference type="PROSITE" id="PS01081">
    <property type="entry name" value="HTH_TETR_1"/>
    <property type="match status" value="1"/>
</dbReference>
<keyword evidence="1 2" id="KW-0238">DNA-binding</keyword>
<dbReference type="InterPro" id="IPR001647">
    <property type="entry name" value="HTH_TetR"/>
</dbReference>
<dbReference type="InterPro" id="IPR050109">
    <property type="entry name" value="HTH-type_TetR-like_transc_reg"/>
</dbReference>
<dbReference type="InterPro" id="IPR023772">
    <property type="entry name" value="DNA-bd_HTH_TetR-type_CS"/>
</dbReference>
<keyword evidence="5" id="KW-1185">Reference proteome</keyword>
<dbReference type="EMBL" id="CP119108">
    <property type="protein sequence ID" value="WEG08465.1"/>
    <property type="molecule type" value="Genomic_DNA"/>
</dbReference>
<accession>A0ABY8BX40</accession>
<protein>
    <submittedName>
        <fullName evidence="4">TetR/AcrR family transcriptional regulator</fullName>
    </submittedName>
</protein>
<gene>
    <name evidence="4" type="ORF">PU630_14645</name>
</gene>
<dbReference type="PANTHER" id="PTHR30055:SF146">
    <property type="entry name" value="HTH-TYPE TRANSCRIPTIONAL DUAL REGULATOR CECR"/>
    <property type="match status" value="1"/>
</dbReference>
<evidence type="ECO:0000313" key="5">
    <source>
        <dbReference type="Proteomes" id="UP001214553"/>
    </source>
</evidence>
<name>A0ABY8BX40_9MICO</name>
<evidence type="ECO:0000259" key="3">
    <source>
        <dbReference type="PROSITE" id="PS50977"/>
    </source>
</evidence>
<dbReference type="InterPro" id="IPR009057">
    <property type="entry name" value="Homeodomain-like_sf"/>
</dbReference>
<dbReference type="SUPFAM" id="SSF46689">
    <property type="entry name" value="Homeodomain-like"/>
    <property type="match status" value="1"/>
</dbReference>
<organism evidence="4 5">
    <name type="scientific">Microbacterium horticulturae</name>
    <dbReference type="NCBI Taxonomy" id="3028316"/>
    <lineage>
        <taxon>Bacteria</taxon>
        <taxon>Bacillati</taxon>
        <taxon>Actinomycetota</taxon>
        <taxon>Actinomycetes</taxon>
        <taxon>Micrococcales</taxon>
        <taxon>Microbacteriaceae</taxon>
        <taxon>Microbacterium</taxon>
    </lineage>
</organism>
<dbReference type="Pfam" id="PF00440">
    <property type="entry name" value="TetR_N"/>
    <property type="match status" value="1"/>
</dbReference>
<evidence type="ECO:0000313" key="4">
    <source>
        <dbReference type="EMBL" id="WEG08465.1"/>
    </source>
</evidence>
<reference evidence="4 5" key="1">
    <citation type="submission" date="2023-03" db="EMBL/GenBank/DDBJ databases">
        <title>Genome sequence of Microbacterium sp. KACC 23027.</title>
        <authorList>
            <person name="Kim S."/>
            <person name="Heo J."/>
            <person name="Kwon S.-W."/>
        </authorList>
    </citation>
    <scope>NUCLEOTIDE SEQUENCE [LARGE SCALE GENOMIC DNA]</scope>
    <source>
        <strain evidence="4 5">KACC 23027</strain>
    </source>
</reference>
<evidence type="ECO:0000256" key="2">
    <source>
        <dbReference type="PROSITE-ProRule" id="PRU00335"/>
    </source>
</evidence>